<sequence length="40" mass="4585">MFDDAYRGEAESEEDYAREMVEDNGLLNEVPGAVAQLFRF</sequence>
<name>A0A379T3V5_SALER</name>
<evidence type="ECO:0000313" key="2">
    <source>
        <dbReference type="Proteomes" id="UP000254741"/>
    </source>
</evidence>
<proteinExistence type="predicted"/>
<dbReference type="InterPro" id="IPR041893">
    <property type="entry name" value="ArdA_dom3"/>
</dbReference>
<organism evidence="1 2">
    <name type="scientific">Salmonella enterica subsp. arizonae</name>
    <dbReference type="NCBI Taxonomy" id="59203"/>
    <lineage>
        <taxon>Bacteria</taxon>
        <taxon>Pseudomonadati</taxon>
        <taxon>Pseudomonadota</taxon>
        <taxon>Gammaproteobacteria</taxon>
        <taxon>Enterobacterales</taxon>
        <taxon>Enterobacteriaceae</taxon>
        <taxon>Salmonella</taxon>
    </lineage>
</organism>
<gene>
    <name evidence="1" type="ORF">NCTC8297_00076</name>
</gene>
<dbReference type="Proteomes" id="UP000254741">
    <property type="component" value="Unassembled WGS sequence"/>
</dbReference>
<reference evidence="1 2" key="1">
    <citation type="submission" date="2018-06" db="EMBL/GenBank/DDBJ databases">
        <authorList>
            <consortium name="Pathogen Informatics"/>
            <person name="Doyle S."/>
        </authorList>
    </citation>
    <scope>NUCLEOTIDE SEQUENCE [LARGE SCALE GENOMIC DNA]</scope>
    <source>
        <strain evidence="1 2">NCTC8297</strain>
    </source>
</reference>
<dbReference type="Gene3D" id="1.10.10.1190">
    <property type="entry name" value="Antirestriction protein ArdA, domain 3"/>
    <property type="match status" value="1"/>
</dbReference>
<protein>
    <submittedName>
        <fullName evidence="1">Antirestriction protein</fullName>
    </submittedName>
</protein>
<accession>A0A379T3V5</accession>
<dbReference type="EMBL" id="UGXG01000001">
    <property type="protein sequence ID" value="SUG44920.1"/>
    <property type="molecule type" value="Genomic_DNA"/>
</dbReference>
<dbReference type="AlphaFoldDB" id="A0A379T3V5"/>
<evidence type="ECO:0000313" key="1">
    <source>
        <dbReference type="EMBL" id="SUG44920.1"/>
    </source>
</evidence>